<feature type="transmembrane region" description="Helical" evidence="6">
    <location>
        <begin position="424"/>
        <end position="449"/>
    </location>
</feature>
<feature type="transmembrane region" description="Helical" evidence="6">
    <location>
        <begin position="138"/>
        <end position="161"/>
    </location>
</feature>
<feature type="transmembrane region" description="Helical" evidence="6">
    <location>
        <begin position="61"/>
        <end position="78"/>
    </location>
</feature>
<dbReference type="PANTHER" id="PTHR43298:SF2">
    <property type="entry name" value="FMN_FAD EXPORTER YEEO-RELATED"/>
    <property type="match status" value="1"/>
</dbReference>
<reference evidence="7 8" key="1">
    <citation type="submission" date="2020-09" db="EMBL/GenBank/DDBJ databases">
        <title>Diversity and distribution of actinomycetes associated with coral in the coast of Hainan.</title>
        <authorList>
            <person name="Li F."/>
        </authorList>
    </citation>
    <scope>NUCLEOTIDE SEQUENCE [LARGE SCALE GENOMIC DNA]</scope>
    <source>
        <strain evidence="7 8">HNM0947</strain>
    </source>
</reference>
<feature type="transmembrane region" description="Helical" evidence="6">
    <location>
        <begin position="202"/>
        <end position="226"/>
    </location>
</feature>
<comment type="caution">
    <text evidence="7">The sequence shown here is derived from an EMBL/GenBank/DDBJ whole genome shotgun (WGS) entry which is preliminary data.</text>
</comment>
<evidence type="ECO:0000256" key="6">
    <source>
        <dbReference type="SAM" id="Phobius"/>
    </source>
</evidence>
<evidence type="ECO:0000256" key="4">
    <source>
        <dbReference type="ARBA" id="ARBA00022448"/>
    </source>
</evidence>
<dbReference type="Pfam" id="PF01554">
    <property type="entry name" value="MatE"/>
    <property type="match status" value="2"/>
</dbReference>
<dbReference type="InterPro" id="IPR050222">
    <property type="entry name" value="MATE_MdtK"/>
</dbReference>
<dbReference type="Proteomes" id="UP000806528">
    <property type="component" value="Unassembled WGS sequence"/>
</dbReference>
<evidence type="ECO:0000256" key="5">
    <source>
        <dbReference type="ARBA" id="ARBA00031636"/>
    </source>
</evidence>
<dbReference type="PANTHER" id="PTHR43298">
    <property type="entry name" value="MULTIDRUG RESISTANCE PROTEIN NORM-RELATED"/>
    <property type="match status" value="1"/>
</dbReference>
<dbReference type="InterPro" id="IPR002528">
    <property type="entry name" value="MATE_fam"/>
</dbReference>
<keyword evidence="4" id="KW-0813">Transport</keyword>
<accession>A0ABR9PFB5</accession>
<keyword evidence="8" id="KW-1185">Reference proteome</keyword>
<comment type="function">
    <text evidence="1">Multidrug efflux pump.</text>
</comment>
<feature type="transmembrane region" description="Helical" evidence="6">
    <location>
        <begin position="286"/>
        <end position="312"/>
    </location>
</feature>
<evidence type="ECO:0000256" key="2">
    <source>
        <dbReference type="ARBA" id="ARBA00010199"/>
    </source>
</evidence>
<evidence type="ECO:0000313" key="8">
    <source>
        <dbReference type="Proteomes" id="UP000806528"/>
    </source>
</evidence>
<feature type="transmembrane region" description="Helical" evidence="6">
    <location>
        <begin position="333"/>
        <end position="356"/>
    </location>
</feature>
<feature type="transmembrane region" description="Helical" evidence="6">
    <location>
        <begin position="173"/>
        <end position="196"/>
    </location>
</feature>
<proteinExistence type="inferred from homology"/>
<dbReference type="RefSeq" id="WP_193125034.1">
    <property type="nucleotide sequence ID" value="NZ_JADBGI010000052.1"/>
</dbReference>
<sequence>MPLDENRSPSPGPDAPVTPPARVLALRIGRKAFPLYLSMLSNMVGALVTAAVLGHTATAELAAYALAVAVLNPLVMVVQGSLRGTMPFVGENEDDPAALGPVVRDSIWLSVCAGAVGAVVLASLPLSAPALGVDPAAVAALGVFPFLLAVHVLVLSVKLSVTTLLIGLGETTGVLVISLATTALSLVLTPLLVLGAGPVPALGLFGAGAAMLVVTLLTTALSQYVLRTRTVLRGHRVGVGLPQWTSVWSMARVGLPSGGTLLVKFAAMGVLTVAMARVGVTEAAAHQLLVVVATFVFLPATAVGQSFVPFVARAAKDGDRAEVGAVLRAGYTVAVPVVVGSAALMWAAGGVLVPLLTDDPHVQGLVLALVPVLAAVVVADALQALPGMGLLGLKHPRPSLQAFVVCYGLLAAAAVPLAEQGGLALVWWAHAVTTAALFLWQTTAFRLTLARL</sequence>
<keyword evidence="6" id="KW-0472">Membrane</keyword>
<feature type="transmembrane region" description="Helical" evidence="6">
    <location>
        <begin position="400"/>
        <end position="418"/>
    </location>
</feature>
<comment type="similarity">
    <text evidence="2">Belongs to the multi antimicrobial extrusion (MATE) (TC 2.A.66.1) family.</text>
</comment>
<feature type="transmembrane region" description="Helical" evidence="6">
    <location>
        <begin position="362"/>
        <end position="379"/>
    </location>
</feature>
<feature type="transmembrane region" description="Helical" evidence="6">
    <location>
        <begin position="35"/>
        <end position="55"/>
    </location>
</feature>
<gene>
    <name evidence="7" type="ORF">IDM40_27700</name>
</gene>
<feature type="transmembrane region" description="Helical" evidence="6">
    <location>
        <begin position="261"/>
        <end position="280"/>
    </location>
</feature>
<evidence type="ECO:0000256" key="1">
    <source>
        <dbReference type="ARBA" id="ARBA00003408"/>
    </source>
</evidence>
<organism evidence="7 8">
    <name type="scientific">Nocardiopsis coralli</name>
    <dbReference type="NCBI Taxonomy" id="2772213"/>
    <lineage>
        <taxon>Bacteria</taxon>
        <taxon>Bacillati</taxon>
        <taxon>Actinomycetota</taxon>
        <taxon>Actinomycetes</taxon>
        <taxon>Streptosporangiales</taxon>
        <taxon>Nocardiopsidaceae</taxon>
        <taxon>Nocardiopsis</taxon>
    </lineage>
</organism>
<evidence type="ECO:0000256" key="3">
    <source>
        <dbReference type="ARBA" id="ARBA00020268"/>
    </source>
</evidence>
<protein>
    <recommendedName>
        <fullName evidence="3">Probable multidrug resistance protein NorM</fullName>
    </recommendedName>
    <alternativeName>
        <fullName evidence="5">Multidrug-efflux transporter</fullName>
    </alternativeName>
</protein>
<dbReference type="EMBL" id="JADBGI010000052">
    <property type="protein sequence ID" value="MBE3002450.1"/>
    <property type="molecule type" value="Genomic_DNA"/>
</dbReference>
<evidence type="ECO:0000313" key="7">
    <source>
        <dbReference type="EMBL" id="MBE3002450.1"/>
    </source>
</evidence>
<feature type="transmembrane region" description="Helical" evidence="6">
    <location>
        <begin position="107"/>
        <end position="126"/>
    </location>
</feature>
<keyword evidence="6" id="KW-0812">Transmembrane</keyword>
<name>A0ABR9PFB5_9ACTN</name>
<keyword evidence="6" id="KW-1133">Transmembrane helix</keyword>